<proteinExistence type="predicted"/>
<dbReference type="PANTHER" id="PTHR35908">
    <property type="entry name" value="HYPOTHETICAL FUSION PROTEIN"/>
    <property type="match status" value="1"/>
</dbReference>
<organism evidence="2 3">
    <name type="scientific">Luteimicrobium xylanilyticum</name>
    <dbReference type="NCBI Taxonomy" id="1133546"/>
    <lineage>
        <taxon>Bacteria</taxon>
        <taxon>Bacillati</taxon>
        <taxon>Actinomycetota</taxon>
        <taxon>Actinomycetes</taxon>
        <taxon>Micrococcales</taxon>
        <taxon>Luteimicrobium</taxon>
    </lineage>
</organism>
<dbReference type="SUPFAM" id="SSF54593">
    <property type="entry name" value="Glyoxalase/Bleomycin resistance protein/Dihydroxybiphenyl dioxygenase"/>
    <property type="match status" value="1"/>
</dbReference>
<dbReference type="Gene3D" id="3.10.180.10">
    <property type="entry name" value="2,3-Dihydroxybiphenyl 1,2-Dioxygenase, domain 1"/>
    <property type="match status" value="1"/>
</dbReference>
<dbReference type="InterPro" id="IPR037523">
    <property type="entry name" value="VOC_core"/>
</dbReference>
<evidence type="ECO:0000313" key="3">
    <source>
        <dbReference type="Proteomes" id="UP000326702"/>
    </source>
</evidence>
<dbReference type="PROSITE" id="PS51819">
    <property type="entry name" value="VOC"/>
    <property type="match status" value="1"/>
</dbReference>
<dbReference type="KEGG" id="lxl:KDY119_02194"/>
<dbReference type="CDD" id="cd06587">
    <property type="entry name" value="VOC"/>
    <property type="match status" value="1"/>
</dbReference>
<keyword evidence="3" id="KW-1185">Reference proteome</keyword>
<dbReference type="AlphaFoldDB" id="A0A5P9QDX8"/>
<evidence type="ECO:0000313" key="2">
    <source>
        <dbReference type="EMBL" id="QFU98675.1"/>
    </source>
</evidence>
<accession>A0A5P9QDX8</accession>
<reference evidence="2 3" key="1">
    <citation type="submission" date="2019-10" db="EMBL/GenBank/DDBJ databases">
        <title>Genome sequence of Luteimicrobium xylanilyticum HY-24.</title>
        <authorList>
            <person name="Kim D.Y."/>
            <person name="Park H.-Y."/>
        </authorList>
    </citation>
    <scope>NUCLEOTIDE SEQUENCE [LARGE SCALE GENOMIC DNA]</scope>
    <source>
        <strain evidence="2 3">HY-24</strain>
    </source>
</reference>
<sequence length="118" mass="12639">MTLELGMITVDTGDARALASWWARQTGGTFVDEADGWWCEVRPGQGAPGVILGFQKVEDPTPGKNRLHLDLGTADRLAEVERLVGEGATVVGENAVGDFTWTTLADPDGNLFDVATHE</sequence>
<dbReference type="OrthoDB" id="15077at2"/>
<gene>
    <name evidence="2" type="ORF">KDY119_02194</name>
</gene>
<dbReference type="EMBL" id="CP045529">
    <property type="protein sequence ID" value="QFU98675.1"/>
    <property type="molecule type" value="Genomic_DNA"/>
</dbReference>
<dbReference type="InterPro" id="IPR041581">
    <property type="entry name" value="Glyoxalase_6"/>
</dbReference>
<name>A0A5P9QDX8_9MICO</name>
<evidence type="ECO:0000259" key="1">
    <source>
        <dbReference type="PROSITE" id="PS51819"/>
    </source>
</evidence>
<dbReference type="PANTHER" id="PTHR35908:SF1">
    <property type="entry name" value="CONSERVED PROTEIN"/>
    <property type="match status" value="1"/>
</dbReference>
<dbReference type="RefSeq" id="WP_036949667.1">
    <property type="nucleotide sequence ID" value="NZ_BAABIH010000017.1"/>
</dbReference>
<dbReference type="Pfam" id="PF18029">
    <property type="entry name" value="Glyoxalase_6"/>
    <property type="match status" value="1"/>
</dbReference>
<protein>
    <recommendedName>
        <fullName evidence="1">VOC domain-containing protein</fullName>
    </recommendedName>
</protein>
<feature type="domain" description="VOC" evidence="1">
    <location>
        <begin position="4"/>
        <end position="117"/>
    </location>
</feature>
<dbReference type="InterPro" id="IPR029068">
    <property type="entry name" value="Glyas_Bleomycin-R_OHBP_Dase"/>
</dbReference>
<dbReference type="Proteomes" id="UP000326702">
    <property type="component" value="Chromosome"/>
</dbReference>